<evidence type="ECO:0000256" key="3">
    <source>
        <dbReference type="ARBA" id="ARBA00022692"/>
    </source>
</evidence>
<reference evidence="8 9" key="1">
    <citation type="submission" date="2022-04" db="EMBL/GenBank/DDBJ databases">
        <title>Diverse halophilic archaea isolated from saline environments.</title>
        <authorList>
            <person name="Cui H.-L."/>
        </authorList>
    </citation>
    <scope>NUCLEOTIDE SEQUENCE [LARGE SCALE GENOMIC DNA]</scope>
    <source>
        <strain evidence="8 9">XZYJT49</strain>
    </source>
</reference>
<keyword evidence="9" id="KW-1185">Reference proteome</keyword>
<dbReference type="GeneID" id="72183727"/>
<dbReference type="PANTHER" id="PTHR47089">
    <property type="entry name" value="ABC TRANSPORTER, PERMEASE PROTEIN"/>
    <property type="match status" value="1"/>
</dbReference>
<name>A0A8U0HUS2_9EURY</name>
<dbReference type="Pfam" id="PF02653">
    <property type="entry name" value="BPD_transp_2"/>
    <property type="match status" value="1"/>
</dbReference>
<evidence type="ECO:0000256" key="1">
    <source>
        <dbReference type="ARBA" id="ARBA00004651"/>
    </source>
</evidence>
<evidence type="ECO:0000256" key="6">
    <source>
        <dbReference type="SAM" id="MobiDB-lite"/>
    </source>
</evidence>
<comment type="subcellular location">
    <subcellularLocation>
        <location evidence="1">Cell membrane</location>
        <topology evidence="1">Multi-pass membrane protein</topology>
    </subcellularLocation>
</comment>
<feature type="compositionally biased region" description="Basic and acidic residues" evidence="6">
    <location>
        <begin position="380"/>
        <end position="392"/>
    </location>
</feature>
<keyword evidence="4 7" id="KW-1133">Transmembrane helix</keyword>
<evidence type="ECO:0000256" key="5">
    <source>
        <dbReference type="ARBA" id="ARBA00023136"/>
    </source>
</evidence>
<feature type="transmembrane region" description="Helical" evidence="7">
    <location>
        <begin position="344"/>
        <end position="362"/>
    </location>
</feature>
<gene>
    <name evidence="8" type="ORF">M0R89_00970</name>
</gene>
<dbReference type="RefSeq" id="WP_248650702.1">
    <property type="nucleotide sequence ID" value="NZ_CP096659.1"/>
</dbReference>
<dbReference type="AlphaFoldDB" id="A0A8U0HUS2"/>
<keyword evidence="2" id="KW-1003">Cell membrane</keyword>
<protein>
    <submittedName>
        <fullName evidence="8">ABC transporter permease</fullName>
    </submittedName>
</protein>
<dbReference type="KEGG" id="halx:M0R89_00970"/>
<evidence type="ECO:0000313" key="8">
    <source>
        <dbReference type="EMBL" id="UPV74657.1"/>
    </source>
</evidence>
<evidence type="ECO:0000313" key="9">
    <source>
        <dbReference type="Proteomes" id="UP000830729"/>
    </source>
</evidence>
<dbReference type="CDD" id="cd06580">
    <property type="entry name" value="TM_PBP1_transp_TpRbsC_like"/>
    <property type="match status" value="1"/>
</dbReference>
<evidence type="ECO:0000256" key="7">
    <source>
        <dbReference type="SAM" id="Phobius"/>
    </source>
</evidence>
<evidence type="ECO:0000256" key="4">
    <source>
        <dbReference type="ARBA" id="ARBA00022989"/>
    </source>
</evidence>
<feature type="region of interest" description="Disordered" evidence="6">
    <location>
        <begin position="370"/>
        <end position="392"/>
    </location>
</feature>
<feature type="transmembrane region" description="Helical" evidence="7">
    <location>
        <begin position="99"/>
        <end position="120"/>
    </location>
</feature>
<feature type="transmembrane region" description="Helical" evidence="7">
    <location>
        <begin position="71"/>
        <end position="92"/>
    </location>
</feature>
<feature type="transmembrane region" description="Helical" evidence="7">
    <location>
        <begin position="163"/>
        <end position="182"/>
    </location>
</feature>
<accession>A0A8U0HUS2</accession>
<dbReference type="GO" id="GO:0022857">
    <property type="term" value="F:transmembrane transporter activity"/>
    <property type="evidence" value="ECO:0007669"/>
    <property type="project" value="InterPro"/>
</dbReference>
<keyword evidence="3 7" id="KW-0812">Transmembrane</keyword>
<sequence length="392" mass="40014">MSSDAPGARAALDRAADRMLRATVVERFAIAVAATLLALLLGSVVVAASGYDAVEFVSSLVYGAFGTTSNLAFTLRQSTMLILAGVAVAVAFRAGVFNIGVQGQFVVGGFATAVTVLFLAPHLPGGAVGGVLLMGLGTLAAIAAGGAYAALPGMMKAYADANEVITTIMLNFIASGVVFFVVDRYLRPAGASAPNTETFPEYVALPSVVFDSASFSVVGLGAALATVLVVYVVMARTRFGYDLVTSGYQEPAAAYSGVDPERNVVATMTFSGMVAGLAGAVFTIMILGYYSDPSTFPRFGFDAIAVSLLAANNPLGVVPAGLLFGGLDAGGQYIGFTLDVPPELVDGVVGLVVLFVAVPELFRMAARRTGLGGRGSSESPVRRAESDGGDGR</sequence>
<proteinExistence type="predicted"/>
<organism evidence="8 9">
    <name type="scientific">Halorussus limi</name>
    <dbReference type="NCBI Taxonomy" id="2938695"/>
    <lineage>
        <taxon>Archaea</taxon>
        <taxon>Methanobacteriati</taxon>
        <taxon>Methanobacteriota</taxon>
        <taxon>Stenosarchaea group</taxon>
        <taxon>Halobacteria</taxon>
        <taxon>Halobacteriales</taxon>
        <taxon>Haladaptataceae</taxon>
        <taxon>Halorussus</taxon>
    </lineage>
</organism>
<feature type="transmembrane region" description="Helical" evidence="7">
    <location>
        <begin position="213"/>
        <end position="233"/>
    </location>
</feature>
<dbReference type="EMBL" id="CP096659">
    <property type="protein sequence ID" value="UPV74657.1"/>
    <property type="molecule type" value="Genomic_DNA"/>
</dbReference>
<feature type="transmembrane region" description="Helical" evidence="7">
    <location>
        <begin position="270"/>
        <end position="290"/>
    </location>
</feature>
<evidence type="ECO:0000256" key="2">
    <source>
        <dbReference type="ARBA" id="ARBA00022475"/>
    </source>
</evidence>
<dbReference type="Proteomes" id="UP000830729">
    <property type="component" value="Chromosome"/>
</dbReference>
<dbReference type="GO" id="GO:0005886">
    <property type="term" value="C:plasma membrane"/>
    <property type="evidence" value="ECO:0007669"/>
    <property type="project" value="UniProtKB-SubCell"/>
</dbReference>
<keyword evidence="5 7" id="KW-0472">Membrane</keyword>
<feature type="transmembrane region" description="Helical" evidence="7">
    <location>
        <begin position="28"/>
        <end position="51"/>
    </location>
</feature>
<feature type="transmembrane region" description="Helical" evidence="7">
    <location>
        <begin position="126"/>
        <end position="151"/>
    </location>
</feature>
<dbReference type="PANTHER" id="PTHR47089:SF1">
    <property type="entry name" value="GUANOSINE ABC TRANSPORTER PERMEASE PROTEIN NUPP"/>
    <property type="match status" value="1"/>
</dbReference>
<dbReference type="InterPro" id="IPR001851">
    <property type="entry name" value="ABC_transp_permease"/>
</dbReference>